<evidence type="ECO:0000313" key="2">
    <source>
        <dbReference type="Proteomes" id="UP000076154"/>
    </source>
</evidence>
<evidence type="ECO:0008006" key="3">
    <source>
        <dbReference type="Google" id="ProtNLM"/>
    </source>
</evidence>
<keyword evidence="2" id="KW-1185">Reference proteome</keyword>
<dbReference type="InterPro" id="IPR032675">
    <property type="entry name" value="LRR_dom_sf"/>
</dbReference>
<evidence type="ECO:0000313" key="1">
    <source>
        <dbReference type="EMBL" id="RDB27536.1"/>
    </source>
</evidence>
<comment type="caution">
    <text evidence="1">The sequence shown here is derived from an EMBL/GenBank/DDBJ whole genome shotgun (WGS) entry which is preliminary data.</text>
</comment>
<sequence>MQSNSVTFSTLNYDILHAICDELIYLYSYQRSFVCRPPCLLPLSMTCRRIRELLAPSIFREVRNRRRLLCNTDDYPDNTVWPRNIWKHIELVVLENEGKYSMDIVTVASMIPQLPRLKQVRFEMDVAPPEVLLHATAIAGIRSLVFTKIRLDGPPLTDVFSKSKLTNLLLTVGPYRPRNLDAPCELDHVAGILSILSKTLIYLKISGDLVSFKTLADLDWPCLRTLTLIDHVPYGQVMPLPLVISHMPLLLNLHYNFGATSLGRIPPIVFWFENQDFASLANTHPCLKSLSMSNVYPPEHTLDELPEGLRSLRILALREQNRETLRGPWYPFSPLREDDAFRILANASLLPNLIDLALTLEDLPSPVLLKAVTEACPRLCNLEISQGLFERKQVESPYSTESLAEPLIRLRFLCDLRISIGFGKQYTGSVFYGLRDKTPLLLRMEAAAQVFACKLTHLNSVSFSFENDGLYAGLRELVIWYRYRITNGGDGKPLIVKPDIETMYQASSEPGPKICGFV</sequence>
<dbReference type="STRING" id="39966.A0A369K9E5"/>
<dbReference type="Gene3D" id="3.80.10.10">
    <property type="entry name" value="Ribonuclease Inhibitor"/>
    <property type="match status" value="1"/>
</dbReference>
<organism evidence="1 2">
    <name type="scientific">Hypsizygus marmoreus</name>
    <name type="common">White beech mushroom</name>
    <name type="synonym">Agaricus marmoreus</name>
    <dbReference type="NCBI Taxonomy" id="39966"/>
    <lineage>
        <taxon>Eukaryota</taxon>
        <taxon>Fungi</taxon>
        <taxon>Dikarya</taxon>
        <taxon>Basidiomycota</taxon>
        <taxon>Agaricomycotina</taxon>
        <taxon>Agaricomycetes</taxon>
        <taxon>Agaricomycetidae</taxon>
        <taxon>Agaricales</taxon>
        <taxon>Tricholomatineae</taxon>
        <taxon>Lyophyllaceae</taxon>
        <taxon>Hypsizygus</taxon>
    </lineage>
</organism>
<gene>
    <name evidence="1" type="ORF">Hypma_003788</name>
</gene>
<dbReference type="EMBL" id="LUEZ02000015">
    <property type="protein sequence ID" value="RDB27536.1"/>
    <property type="molecule type" value="Genomic_DNA"/>
</dbReference>
<proteinExistence type="predicted"/>
<dbReference type="SUPFAM" id="SSF52047">
    <property type="entry name" value="RNI-like"/>
    <property type="match status" value="1"/>
</dbReference>
<dbReference type="OrthoDB" id="2747524at2759"/>
<protein>
    <recommendedName>
        <fullName evidence="3">F-box domain-containing protein</fullName>
    </recommendedName>
</protein>
<dbReference type="Proteomes" id="UP000076154">
    <property type="component" value="Unassembled WGS sequence"/>
</dbReference>
<reference evidence="1" key="1">
    <citation type="submission" date="2018-04" db="EMBL/GenBank/DDBJ databases">
        <title>Whole genome sequencing of Hypsizygus marmoreus.</title>
        <authorList>
            <person name="Choi I.-G."/>
            <person name="Min B."/>
            <person name="Kim J.-G."/>
            <person name="Kim S."/>
            <person name="Oh Y.-L."/>
            <person name="Kong W.-S."/>
            <person name="Park H."/>
            <person name="Jeong J."/>
            <person name="Song E.-S."/>
        </authorList>
    </citation>
    <scope>NUCLEOTIDE SEQUENCE [LARGE SCALE GENOMIC DNA]</scope>
    <source>
        <strain evidence="1">51987-8</strain>
    </source>
</reference>
<dbReference type="InParanoid" id="A0A369K9E5"/>
<accession>A0A369K9E5</accession>
<name>A0A369K9E5_HYPMA</name>
<dbReference type="AlphaFoldDB" id="A0A369K9E5"/>